<dbReference type="GO" id="GO:0005886">
    <property type="term" value="C:plasma membrane"/>
    <property type="evidence" value="ECO:0007669"/>
    <property type="project" value="InterPro"/>
</dbReference>
<evidence type="ECO:0000256" key="5">
    <source>
        <dbReference type="SAM" id="Phobius"/>
    </source>
</evidence>
<reference evidence="7 10" key="2">
    <citation type="journal article" date="2016" name="Genome Announc.">
        <title>Genome Sequence of Nitrosomonas communis Strain Nm2, a Mesophilic Ammonia-Oxidizing Bacterium Isolated from Mediterranean Soil.</title>
        <authorList>
            <person name="Kozlowski J.A."/>
            <person name="Kits K.D."/>
            <person name="Stein L.Y."/>
        </authorList>
    </citation>
    <scope>NUCLEOTIDE SEQUENCE [LARGE SCALE GENOMIC DNA]</scope>
    <source>
        <strain evidence="7 10">Nm2</strain>
    </source>
</reference>
<evidence type="ECO:0000256" key="4">
    <source>
        <dbReference type="ARBA" id="ARBA00023136"/>
    </source>
</evidence>
<keyword evidence="1" id="KW-1003">Cell membrane</keyword>
<feature type="transmembrane region" description="Helical" evidence="5">
    <location>
        <begin position="39"/>
        <end position="62"/>
    </location>
</feature>
<reference evidence="10" key="1">
    <citation type="submission" date="2015-05" db="EMBL/GenBank/DDBJ databases">
        <title>Draft genome of Nitrosomonas communis strain Nm2.</title>
        <authorList>
            <person name="Kozlowski J.A."/>
            <person name="Kits K.D."/>
            <person name="Stein L.Y."/>
        </authorList>
    </citation>
    <scope>NUCLEOTIDE SEQUENCE [LARGE SCALE GENOMIC DNA]</scope>
    <source>
        <strain evidence="10">Nm2</strain>
    </source>
</reference>
<evidence type="ECO:0000313" key="8">
    <source>
        <dbReference type="EMBL" id="SDW74392.1"/>
    </source>
</evidence>
<gene>
    <name evidence="7" type="ORF">AAW31_12130</name>
    <name evidence="9" type="ORF">BCL69_101558</name>
    <name evidence="8" type="ORF">SAMN05421882_102539</name>
</gene>
<protein>
    <submittedName>
        <fullName evidence="9">Uncharacterized protein DUF1049</fullName>
    </submittedName>
</protein>
<evidence type="ECO:0000313" key="11">
    <source>
        <dbReference type="Proteomes" id="UP000183454"/>
    </source>
</evidence>
<dbReference type="Proteomes" id="UP000034156">
    <property type="component" value="Chromosome"/>
</dbReference>
<dbReference type="KEGG" id="nco:AAW31_12130"/>
<reference evidence="8 11" key="3">
    <citation type="submission" date="2016-10" db="EMBL/GenBank/DDBJ databases">
        <authorList>
            <person name="de Groot N.N."/>
        </authorList>
    </citation>
    <scope>NUCLEOTIDE SEQUENCE [LARGE SCALE GENOMIC DNA]</scope>
    <source>
        <strain evidence="8 11">Nm110</strain>
    </source>
</reference>
<dbReference type="RefSeq" id="WP_046850425.1">
    <property type="nucleotide sequence ID" value="NZ_CP011451.1"/>
</dbReference>
<evidence type="ECO:0000313" key="9">
    <source>
        <dbReference type="EMBL" id="TYP90121.1"/>
    </source>
</evidence>
<evidence type="ECO:0000259" key="6">
    <source>
        <dbReference type="Pfam" id="PF06305"/>
    </source>
</evidence>
<keyword evidence="2 5" id="KW-0812">Transmembrane</keyword>
<dbReference type="Proteomes" id="UP000324176">
    <property type="component" value="Unassembled WGS sequence"/>
</dbReference>
<evidence type="ECO:0000313" key="12">
    <source>
        <dbReference type="Proteomes" id="UP000324176"/>
    </source>
</evidence>
<keyword evidence="3 5" id="KW-1133">Transmembrane helix</keyword>
<keyword evidence="4 5" id="KW-0472">Membrane</keyword>
<dbReference type="Proteomes" id="UP000183454">
    <property type="component" value="Unassembled WGS sequence"/>
</dbReference>
<dbReference type="AlphaFoldDB" id="A0A0F7KHP7"/>
<dbReference type="InterPro" id="IPR010445">
    <property type="entry name" value="LapA_dom"/>
</dbReference>
<keyword evidence="10" id="KW-1185">Reference proteome</keyword>
<name>A0A0F7KHP7_9PROT</name>
<accession>A0A0F7KHP7</accession>
<dbReference type="EMBL" id="FNNH01000025">
    <property type="protein sequence ID" value="SDW74392.1"/>
    <property type="molecule type" value="Genomic_DNA"/>
</dbReference>
<dbReference type="PATRIC" id="fig|44574.3.peg.2945"/>
<sequence length="69" mass="8259">MYFFNWLLNIILFLFLVSFAAKNTEIITIHYYFGFEWQAPLIVALLAFFALGIILGYFFCLIKRLRKKL</sequence>
<evidence type="ECO:0000313" key="10">
    <source>
        <dbReference type="Proteomes" id="UP000034156"/>
    </source>
</evidence>
<dbReference type="EMBL" id="CP011451">
    <property type="protein sequence ID" value="AKH38377.1"/>
    <property type="molecule type" value="Genomic_DNA"/>
</dbReference>
<evidence type="ECO:0000256" key="3">
    <source>
        <dbReference type="ARBA" id="ARBA00022989"/>
    </source>
</evidence>
<reference evidence="9 12" key="4">
    <citation type="submission" date="2019-07" db="EMBL/GenBank/DDBJ databases">
        <title>Active sludge and wastewater microbial communities from Klosterneuburg, Austria.</title>
        <authorList>
            <person name="Wagner M."/>
        </authorList>
    </citation>
    <scope>NUCLEOTIDE SEQUENCE [LARGE SCALE GENOMIC DNA]</scope>
    <source>
        <strain evidence="9 12">Nm2</strain>
    </source>
</reference>
<evidence type="ECO:0000256" key="1">
    <source>
        <dbReference type="ARBA" id="ARBA00022475"/>
    </source>
</evidence>
<proteinExistence type="predicted"/>
<organism evidence="7 10">
    <name type="scientific">Nitrosomonas communis</name>
    <dbReference type="NCBI Taxonomy" id="44574"/>
    <lineage>
        <taxon>Bacteria</taxon>
        <taxon>Pseudomonadati</taxon>
        <taxon>Pseudomonadota</taxon>
        <taxon>Betaproteobacteria</taxon>
        <taxon>Nitrosomonadales</taxon>
        <taxon>Nitrosomonadaceae</taxon>
        <taxon>Nitrosomonas</taxon>
    </lineage>
</organism>
<feature type="domain" description="Lipopolysaccharide assembly protein A" evidence="6">
    <location>
        <begin position="22"/>
        <end position="68"/>
    </location>
</feature>
<dbReference type="Pfam" id="PF06305">
    <property type="entry name" value="LapA_dom"/>
    <property type="match status" value="1"/>
</dbReference>
<evidence type="ECO:0000313" key="7">
    <source>
        <dbReference type="EMBL" id="AKH38377.1"/>
    </source>
</evidence>
<dbReference type="EMBL" id="VNHT01000015">
    <property type="protein sequence ID" value="TYP90121.1"/>
    <property type="molecule type" value="Genomic_DNA"/>
</dbReference>
<evidence type="ECO:0000256" key="2">
    <source>
        <dbReference type="ARBA" id="ARBA00022692"/>
    </source>
</evidence>